<feature type="compositionally biased region" description="Basic and acidic residues" evidence="1">
    <location>
        <begin position="190"/>
        <end position="213"/>
    </location>
</feature>
<dbReference type="Gene3D" id="2.60.40.150">
    <property type="entry name" value="C2 domain"/>
    <property type="match status" value="1"/>
</dbReference>
<dbReference type="EMBL" id="DAKRPA010000284">
    <property type="protein sequence ID" value="DAZ93895.1"/>
    <property type="molecule type" value="Genomic_DNA"/>
</dbReference>
<feature type="domain" description="C2" evidence="2">
    <location>
        <begin position="1"/>
        <end position="145"/>
    </location>
</feature>
<evidence type="ECO:0000313" key="4">
    <source>
        <dbReference type="Proteomes" id="UP001146120"/>
    </source>
</evidence>
<sequence>MEPAQPAREKSSRSVPKFTLLLRVHSCAALKDKTSHGIYCKLYMGDTEMSSGSQSFLSSFIPDDPNDTNNSNNAPTHRTFRTSQQRHNVANPVWNEKFQIAVNNPGREILTVRVKSQHTFFAPCIGACVVPLRSLTIGDNMDQLFSLTKGQSHTGNIRLQLALVPADEEPQCAVAPAPQPRSVTAPRPDNQADNRGMEQQRRRVNTDSEDARNWKHQQSMPEYQPHRMVERPRNDRSTSEPPYRMHQQASEVHPRPWMTDDQRQAAEDKRDREMRDESWEHVRRYEQEVRPPTAVTRSPRSRPQTNDVSQAPGASDDDDYDDPNGLTMTMIRQMAAKMEQMSVAQSNDGFDQFAGDRVGETSVEDSFDREVNLADFLGIMQAPPNSGEAQPAATFVSVTSQQEFLCQVQAAAHDELPSDSDSDDADGDNNNNFRDNNARDVSNAHARPQYYAERAMRDTRPSNAQANDRHHSPETHGREGRHFNRSRTSPPSPRHHQDPRAVNNRPATTHTKSWNEPEQPEWDAPGRVKSQSDPRYDNRKPEDYQQWQYANHYDVPYHYPQPQREPEYTPFKARPVVGNNYDAPPPAYANVYENQQRDTNEPQQRREFQDIPLDYKDPKEQVPMPSIGDLFKAGCGIYKLANSNSDELVENAPEALKDMAPLGKFLTTKILNASHPAQPRQEKQPTYFF</sequence>
<feature type="compositionally biased region" description="Polar residues" evidence="1">
    <location>
        <begin position="505"/>
        <end position="516"/>
    </location>
</feature>
<feature type="compositionally biased region" description="Basic and acidic residues" evidence="1">
    <location>
        <begin position="467"/>
        <end position="482"/>
    </location>
</feature>
<dbReference type="AlphaFoldDB" id="A0AAV2YIV5"/>
<feature type="compositionally biased region" description="Basic and acidic residues" evidence="1">
    <location>
        <begin position="524"/>
        <end position="540"/>
    </location>
</feature>
<dbReference type="InterPro" id="IPR035892">
    <property type="entry name" value="C2_domain_sf"/>
</dbReference>
<accession>A0AAV2YIV5</accession>
<feature type="compositionally biased region" description="Polar residues" evidence="1">
    <location>
        <begin position="295"/>
        <end position="309"/>
    </location>
</feature>
<evidence type="ECO:0000256" key="1">
    <source>
        <dbReference type="SAM" id="MobiDB-lite"/>
    </source>
</evidence>
<dbReference type="PROSITE" id="PS50004">
    <property type="entry name" value="C2"/>
    <property type="match status" value="1"/>
</dbReference>
<reference evidence="3" key="1">
    <citation type="submission" date="2022-11" db="EMBL/GenBank/DDBJ databases">
        <authorList>
            <person name="Morgan W.R."/>
            <person name="Tartar A."/>
        </authorList>
    </citation>
    <scope>NUCLEOTIDE SEQUENCE</scope>
    <source>
        <strain evidence="3">ARSEF 373</strain>
    </source>
</reference>
<keyword evidence="4" id="KW-1185">Reference proteome</keyword>
<protein>
    <recommendedName>
        <fullName evidence="2">C2 domain-containing protein</fullName>
    </recommendedName>
</protein>
<feature type="compositionally biased region" description="Basic and acidic residues" evidence="1">
    <location>
        <begin position="252"/>
        <end position="289"/>
    </location>
</feature>
<reference evidence="3" key="2">
    <citation type="journal article" date="2023" name="Microbiol Resour">
        <title>Decontamination and Annotation of the Draft Genome Sequence of the Oomycete Lagenidium giganteum ARSEF 373.</title>
        <authorList>
            <person name="Morgan W.R."/>
            <person name="Tartar A."/>
        </authorList>
    </citation>
    <scope>NUCLEOTIDE SEQUENCE</scope>
    <source>
        <strain evidence="3">ARSEF 373</strain>
    </source>
</reference>
<name>A0AAV2YIV5_9STRA</name>
<evidence type="ECO:0000313" key="3">
    <source>
        <dbReference type="EMBL" id="DAZ93895.1"/>
    </source>
</evidence>
<dbReference type="SUPFAM" id="SSF49562">
    <property type="entry name" value="C2 domain (Calcium/lipid-binding domain, CaLB)"/>
    <property type="match status" value="1"/>
</dbReference>
<organism evidence="3 4">
    <name type="scientific">Lagenidium giganteum</name>
    <dbReference type="NCBI Taxonomy" id="4803"/>
    <lineage>
        <taxon>Eukaryota</taxon>
        <taxon>Sar</taxon>
        <taxon>Stramenopiles</taxon>
        <taxon>Oomycota</taxon>
        <taxon>Peronosporomycetes</taxon>
        <taxon>Pythiales</taxon>
        <taxon>Pythiaceae</taxon>
    </lineage>
</organism>
<dbReference type="Pfam" id="PF00168">
    <property type="entry name" value="C2"/>
    <property type="match status" value="1"/>
</dbReference>
<feature type="compositionally biased region" description="Basic and acidic residues" evidence="1">
    <location>
        <begin position="224"/>
        <end position="238"/>
    </location>
</feature>
<gene>
    <name evidence="3" type="ORF">N0F65_004742</name>
</gene>
<feature type="compositionally biased region" description="Acidic residues" evidence="1">
    <location>
        <begin position="417"/>
        <end position="427"/>
    </location>
</feature>
<dbReference type="InterPro" id="IPR000008">
    <property type="entry name" value="C2_dom"/>
</dbReference>
<feature type="region of interest" description="Disordered" evidence="1">
    <location>
        <begin position="458"/>
        <end position="540"/>
    </location>
</feature>
<feature type="region of interest" description="Disordered" evidence="1">
    <location>
        <begin position="413"/>
        <end position="444"/>
    </location>
</feature>
<dbReference type="SMART" id="SM00239">
    <property type="entry name" value="C2"/>
    <property type="match status" value="1"/>
</dbReference>
<comment type="caution">
    <text evidence="3">The sequence shown here is derived from an EMBL/GenBank/DDBJ whole genome shotgun (WGS) entry which is preliminary data.</text>
</comment>
<feature type="region of interest" description="Disordered" evidence="1">
    <location>
        <begin position="170"/>
        <end position="326"/>
    </location>
</feature>
<dbReference type="CDD" id="cd00030">
    <property type="entry name" value="C2"/>
    <property type="match status" value="1"/>
</dbReference>
<evidence type="ECO:0000259" key="2">
    <source>
        <dbReference type="PROSITE" id="PS50004"/>
    </source>
</evidence>
<dbReference type="Proteomes" id="UP001146120">
    <property type="component" value="Unassembled WGS sequence"/>
</dbReference>
<proteinExistence type="predicted"/>